<keyword evidence="2" id="KW-0732">Signal</keyword>
<dbReference type="Gene3D" id="3.30.1370.130">
    <property type="match status" value="1"/>
</dbReference>
<comment type="similarity">
    <text evidence="4">Belongs to the bacterial secretin family.</text>
</comment>
<evidence type="ECO:0000259" key="7">
    <source>
        <dbReference type="Pfam" id="PF00263"/>
    </source>
</evidence>
<sequence length="449" mass="49531">MPEMKLETSAHETMEATLRQSMEGREEEKAKSYLTKHAVTEEKEPSDFSLHVKNAPIQEVLRSLAELTGKNIVFGGTVTGSVTADLDHVTPKEALHAMLVSQGLIAREEGSTLIVIGESAMKNGGRATKSYKLSYAEAKEVAEGLRQLSDSVHVAYNQTANAVILSGTPLEIMETAAVLRSLDVPEKQVKVEAEVIAVNRSHSKELGIDWDFKALTGSGEYRRESWNEQQYVTDDAGNIKYDKNGNPRMRNIEHNGWNVKIPEGYAGISYGRSVAGHPYTAFFRANLNALVSTGKARILARPNVVTMNGREAEILIGNKIPVIVEHVDNGVRTTTTEYRDAGIKLTYTPRISADGEITANVNAEVSTPYLVPEMRAYRIITRQANTLVRLRSGDMLTIGGLIDKEENKTFRKVPILGDIPLLGKLFQSKSRSVEESEIVIIIKAEILDR</sequence>
<name>A0A930B9P6_9FIRM</name>
<dbReference type="InterPro" id="IPR004846">
    <property type="entry name" value="T2SS/T3SS_dom"/>
</dbReference>
<gene>
    <name evidence="9" type="ORF">HXL70_02840</name>
</gene>
<feature type="region of interest" description="Disordered" evidence="6">
    <location>
        <begin position="1"/>
        <end position="31"/>
    </location>
</feature>
<keyword evidence="3" id="KW-0472">Membrane</keyword>
<dbReference type="InterPro" id="IPR050810">
    <property type="entry name" value="Bact_Secretion_Sys_Channel"/>
</dbReference>
<evidence type="ECO:0000313" key="9">
    <source>
        <dbReference type="EMBL" id="MBF1128965.1"/>
    </source>
</evidence>
<reference evidence="9" key="1">
    <citation type="submission" date="2020-04" db="EMBL/GenBank/DDBJ databases">
        <title>Deep metagenomics examines the oral microbiome during advanced dental caries in children, revealing novel taxa and co-occurrences with host molecules.</title>
        <authorList>
            <person name="Baker J.L."/>
            <person name="Morton J.T."/>
            <person name="Dinis M."/>
            <person name="Alvarez R."/>
            <person name="Tran N.C."/>
            <person name="Knight R."/>
            <person name="Edlund A."/>
        </authorList>
    </citation>
    <scope>NUCLEOTIDE SEQUENCE</scope>
    <source>
        <strain evidence="9">JCVI_32_bin.14</strain>
    </source>
</reference>
<dbReference type="GO" id="GO:0009306">
    <property type="term" value="P:protein secretion"/>
    <property type="evidence" value="ECO:0007669"/>
    <property type="project" value="InterPro"/>
</dbReference>
<evidence type="ECO:0000256" key="3">
    <source>
        <dbReference type="ARBA" id="ARBA00023136"/>
    </source>
</evidence>
<dbReference type="PANTHER" id="PTHR30332">
    <property type="entry name" value="PROBABLE GENERAL SECRETION PATHWAY PROTEIN D"/>
    <property type="match status" value="1"/>
</dbReference>
<dbReference type="EMBL" id="JABZMK010000007">
    <property type="protein sequence ID" value="MBF1128965.1"/>
    <property type="molecule type" value="Genomic_DNA"/>
</dbReference>
<feature type="domain" description="Type II/III secretion system secretin-like" evidence="7">
    <location>
        <begin position="289"/>
        <end position="447"/>
    </location>
</feature>
<dbReference type="GO" id="GO:0015627">
    <property type="term" value="C:type II protein secretion system complex"/>
    <property type="evidence" value="ECO:0007669"/>
    <property type="project" value="TreeGrafter"/>
</dbReference>
<feature type="compositionally biased region" description="Basic and acidic residues" evidence="6">
    <location>
        <begin position="1"/>
        <end position="14"/>
    </location>
</feature>
<dbReference type="InterPro" id="IPR005644">
    <property type="entry name" value="NolW-like"/>
</dbReference>
<accession>A0A930B9P6</accession>
<dbReference type="Pfam" id="PF00263">
    <property type="entry name" value="Secretin"/>
    <property type="match status" value="1"/>
</dbReference>
<organism evidence="9 10">
    <name type="scientific">Dialister invisus</name>
    <dbReference type="NCBI Taxonomy" id="218538"/>
    <lineage>
        <taxon>Bacteria</taxon>
        <taxon>Bacillati</taxon>
        <taxon>Bacillota</taxon>
        <taxon>Negativicutes</taxon>
        <taxon>Veillonellales</taxon>
        <taxon>Veillonellaceae</taxon>
        <taxon>Dialister</taxon>
    </lineage>
</organism>
<dbReference type="InterPro" id="IPR038591">
    <property type="entry name" value="NolW-like_sf"/>
</dbReference>
<comment type="caution">
    <text evidence="9">The sequence shown here is derived from an EMBL/GenBank/DDBJ whole genome shotgun (WGS) entry which is preliminary data.</text>
</comment>
<dbReference type="AlphaFoldDB" id="A0A930B9P6"/>
<evidence type="ECO:0000256" key="6">
    <source>
        <dbReference type="SAM" id="MobiDB-lite"/>
    </source>
</evidence>
<evidence type="ECO:0000256" key="2">
    <source>
        <dbReference type="ARBA" id="ARBA00022729"/>
    </source>
</evidence>
<evidence type="ECO:0000256" key="5">
    <source>
        <dbReference type="RuleBase" id="RU004004"/>
    </source>
</evidence>
<feature type="domain" description="NolW-like" evidence="8">
    <location>
        <begin position="128"/>
        <end position="188"/>
    </location>
</feature>
<comment type="subcellular location">
    <subcellularLocation>
        <location evidence="5">Cell outer membrane</location>
    </subcellularLocation>
    <subcellularLocation>
        <location evidence="1">Membrane</location>
    </subcellularLocation>
</comment>
<dbReference type="Proteomes" id="UP000757890">
    <property type="component" value="Unassembled WGS sequence"/>
</dbReference>
<proteinExistence type="inferred from homology"/>
<dbReference type="Pfam" id="PF03958">
    <property type="entry name" value="Secretin_N"/>
    <property type="match status" value="1"/>
</dbReference>
<evidence type="ECO:0000259" key="8">
    <source>
        <dbReference type="Pfam" id="PF03958"/>
    </source>
</evidence>
<dbReference type="InterPro" id="IPR001775">
    <property type="entry name" value="GspD/PilQ"/>
</dbReference>
<dbReference type="PANTHER" id="PTHR30332:SF17">
    <property type="entry name" value="TYPE IV PILIATION SYSTEM PROTEIN DR_0774-RELATED"/>
    <property type="match status" value="1"/>
</dbReference>
<evidence type="ECO:0000256" key="1">
    <source>
        <dbReference type="ARBA" id="ARBA00004370"/>
    </source>
</evidence>
<protein>
    <submittedName>
        <fullName evidence="9">Bacterial type II/III secretion system short domain protein</fullName>
    </submittedName>
</protein>
<dbReference type="PRINTS" id="PR01032">
    <property type="entry name" value="PHAGEIV"/>
</dbReference>
<feature type="compositionally biased region" description="Basic and acidic residues" evidence="6">
    <location>
        <begin position="22"/>
        <end position="31"/>
    </location>
</feature>
<evidence type="ECO:0000313" key="10">
    <source>
        <dbReference type="Proteomes" id="UP000757890"/>
    </source>
</evidence>
<keyword evidence="5" id="KW-0813">Transport</keyword>
<dbReference type="Gene3D" id="3.30.1370.120">
    <property type="match status" value="1"/>
</dbReference>
<dbReference type="PRINTS" id="PR00811">
    <property type="entry name" value="BCTERIALGSPD"/>
</dbReference>
<evidence type="ECO:0000256" key="4">
    <source>
        <dbReference type="RuleBase" id="RU004003"/>
    </source>
</evidence>
<dbReference type="GO" id="GO:0009279">
    <property type="term" value="C:cell outer membrane"/>
    <property type="evidence" value="ECO:0007669"/>
    <property type="project" value="UniProtKB-SubCell"/>
</dbReference>